<evidence type="ECO:0000259" key="7">
    <source>
        <dbReference type="PROSITE" id="PS50045"/>
    </source>
</evidence>
<dbReference type="InterPro" id="IPR027417">
    <property type="entry name" value="P-loop_NTPase"/>
</dbReference>
<dbReference type="CDD" id="cd00156">
    <property type="entry name" value="REC"/>
    <property type="match status" value="1"/>
</dbReference>
<feature type="domain" description="Response regulatory" evidence="8">
    <location>
        <begin position="2"/>
        <end position="116"/>
    </location>
</feature>
<dbReference type="Gene3D" id="1.10.10.60">
    <property type="entry name" value="Homeodomain-like"/>
    <property type="match status" value="1"/>
</dbReference>
<dbReference type="CDD" id="cd00009">
    <property type="entry name" value="AAA"/>
    <property type="match status" value="1"/>
</dbReference>
<dbReference type="InterPro" id="IPR025943">
    <property type="entry name" value="Sigma_54_int_dom_ATP-bd_2"/>
</dbReference>
<keyword evidence="3" id="KW-0805">Transcription regulation</keyword>
<organism evidence="9 10">
    <name type="scientific">Desulfocicer vacuolatum DSM 3385</name>
    <dbReference type="NCBI Taxonomy" id="1121400"/>
    <lineage>
        <taxon>Bacteria</taxon>
        <taxon>Pseudomonadati</taxon>
        <taxon>Thermodesulfobacteriota</taxon>
        <taxon>Desulfobacteria</taxon>
        <taxon>Desulfobacterales</taxon>
        <taxon>Desulfobacteraceae</taxon>
        <taxon>Desulfocicer</taxon>
    </lineage>
</organism>
<dbReference type="Gene3D" id="1.10.8.60">
    <property type="match status" value="1"/>
</dbReference>
<dbReference type="PROSITE" id="PS00688">
    <property type="entry name" value="SIGMA54_INTERACT_3"/>
    <property type="match status" value="1"/>
</dbReference>
<reference evidence="9 10" key="1">
    <citation type="submission" date="2017-04" db="EMBL/GenBank/DDBJ databases">
        <authorList>
            <person name="Afonso C.L."/>
            <person name="Miller P.J."/>
            <person name="Scott M.A."/>
            <person name="Spackman E."/>
            <person name="Goraichik I."/>
            <person name="Dimitrov K.M."/>
            <person name="Suarez D.L."/>
            <person name="Swayne D.E."/>
        </authorList>
    </citation>
    <scope>NUCLEOTIDE SEQUENCE [LARGE SCALE GENOMIC DNA]</scope>
    <source>
        <strain evidence="9 10">DSM 3385</strain>
    </source>
</reference>
<dbReference type="SMART" id="SM00448">
    <property type="entry name" value="REC"/>
    <property type="match status" value="1"/>
</dbReference>
<keyword evidence="5" id="KW-0804">Transcription</keyword>
<evidence type="ECO:0000256" key="6">
    <source>
        <dbReference type="PROSITE-ProRule" id="PRU00169"/>
    </source>
</evidence>
<dbReference type="Gene3D" id="3.40.50.300">
    <property type="entry name" value="P-loop containing nucleotide triphosphate hydrolases"/>
    <property type="match status" value="1"/>
</dbReference>
<dbReference type="STRING" id="1121400.SAMN02746065_111101"/>
<dbReference type="Gene3D" id="3.40.50.2300">
    <property type="match status" value="1"/>
</dbReference>
<dbReference type="InterPro" id="IPR011006">
    <property type="entry name" value="CheY-like_superfamily"/>
</dbReference>
<keyword evidence="1" id="KW-0547">Nucleotide-binding</keyword>
<dbReference type="GO" id="GO:0005524">
    <property type="term" value="F:ATP binding"/>
    <property type="evidence" value="ECO:0007669"/>
    <property type="project" value="UniProtKB-KW"/>
</dbReference>
<dbReference type="Pfam" id="PF02954">
    <property type="entry name" value="HTH_8"/>
    <property type="match status" value="1"/>
</dbReference>
<dbReference type="Pfam" id="PF00072">
    <property type="entry name" value="Response_reg"/>
    <property type="match status" value="1"/>
</dbReference>
<feature type="domain" description="Sigma-54 factor interaction" evidence="7">
    <location>
        <begin position="141"/>
        <end position="370"/>
    </location>
</feature>
<evidence type="ECO:0000313" key="10">
    <source>
        <dbReference type="Proteomes" id="UP000192418"/>
    </source>
</evidence>
<evidence type="ECO:0000256" key="1">
    <source>
        <dbReference type="ARBA" id="ARBA00022741"/>
    </source>
</evidence>
<dbReference type="PROSITE" id="PS00676">
    <property type="entry name" value="SIGMA54_INTERACT_2"/>
    <property type="match status" value="1"/>
</dbReference>
<dbReference type="OrthoDB" id="9763792at2"/>
<dbReference type="Proteomes" id="UP000192418">
    <property type="component" value="Unassembled WGS sequence"/>
</dbReference>
<dbReference type="InterPro" id="IPR001789">
    <property type="entry name" value="Sig_transdc_resp-reg_receiver"/>
</dbReference>
<dbReference type="PRINTS" id="PR01590">
    <property type="entry name" value="HTHFIS"/>
</dbReference>
<keyword evidence="6" id="KW-0597">Phosphoprotein</keyword>
<dbReference type="InterPro" id="IPR058031">
    <property type="entry name" value="AAA_lid_NorR"/>
</dbReference>
<dbReference type="GO" id="GO:0043565">
    <property type="term" value="F:sequence-specific DNA binding"/>
    <property type="evidence" value="ECO:0007669"/>
    <property type="project" value="InterPro"/>
</dbReference>
<keyword evidence="4" id="KW-0238">DNA-binding</keyword>
<accession>A0A1W2CD96</accession>
<dbReference type="InterPro" id="IPR002197">
    <property type="entry name" value="HTH_Fis"/>
</dbReference>
<dbReference type="GO" id="GO:0000160">
    <property type="term" value="P:phosphorelay signal transduction system"/>
    <property type="evidence" value="ECO:0007669"/>
    <property type="project" value="InterPro"/>
</dbReference>
<dbReference type="Pfam" id="PF00158">
    <property type="entry name" value="Sigma54_activat"/>
    <property type="match status" value="1"/>
</dbReference>
<protein>
    <submittedName>
        <fullName evidence="9">Two-component system, NtrC family, response regulator HydG</fullName>
    </submittedName>
</protein>
<evidence type="ECO:0000256" key="2">
    <source>
        <dbReference type="ARBA" id="ARBA00022840"/>
    </source>
</evidence>
<dbReference type="RefSeq" id="WP_084069561.1">
    <property type="nucleotide sequence ID" value="NZ_FWXY01000011.1"/>
</dbReference>
<dbReference type="PANTHER" id="PTHR32071">
    <property type="entry name" value="TRANSCRIPTIONAL REGULATORY PROTEIN"/>
    <property type="match status" value="1"/>
</dbReference>
<dbReference type="AlphaFoldDB" id="A0A1W2CD96"/>
<dbReference type="InterPro" id="IPR025662">
    <property type="entry name" value="Sigma_54_int_dom_ATP-bd_1"/>
</dbReference>
<dbReference type="PROSITE" id="PS50045">
    <property type="entry name" value="SIGMA54_INTERACT_4"/>
    <property type="match status" value="1"/>
</dbReference>
<evidence type="ECO:0000259" key="8">
    <source>
        <dbReference type="PROSITE" id="PS50110"/>
    </source>
</evidence>
<sequence length="449" mass="50171">MKLLIVDDDASHLRMLHAVLGRQGYNVDTAQSGERALEKVRHGTYDLVLMDVKMETMDGIEAMKRMITLRPGISIILMTAFGSINAAVDAMKKGARDYITKPIDIDVMISLLGNILSHENTIVSGDSTSIASGNRFYFPGIIGESDAMQTVFEMVSRVAPTDASVLIVGESGTGKELIANAIHAHSHRKKEPFIKVNCASIPETLLESELFGHMKGAFTGAVKERRGRFYMADKGSIFLDEIAEMSMSLQAKLLRVLQEKNFEPLGSGKTIQVDIRVISATNKVLASEIAEKRFREDLFYRLNVVSISLPPLCSRKEDIPLLTRFFIEKYSKVNQRHITGCTDSVKALLEQYSWPGNIRELENVMERAVILTRGPMITPEDLPVSIFPKIQEKKTSSFMAPREISLKEMEKKMILKTLEETGGNRTRTSDILGISRRTLQLKLKKYGVN</sequence>
<evidence type="ECO:0000256" key="3">
    <source>
        <dbReference type="ARBA" id="ARBA00023015"/>
    </source>
</evidence>
<dbReference type="EMBL" id="FWXY01000011">
    <property type="protein sequence ID" value="SMC82638.1"/>
    <property type="molecule type" value="Genomic_DNA"/>
</dbReference>
<dbReference type="SMART" id="SM00382">
    <property type="entry name" value="AAA"/>
    <property type="match status" value="1"/>
</dbReference>
<dbReference type="FunFam" id="3.40.50.300:FF:000006">
    <property type="entry name" value="DNA-binding transcriptional regulator NtrC"/>
    <property type="match status" value="1"/>
</dbReference>
<keyword evidence="2" id="KW-0067">ATP-binding</keyword>
<dbReference type="InterPro" id="IPR009057">
    <property type="entry name" value="Homeodomain-like_sf"/>
</dbReference>
<keyword evidence="10" id="KW-1185">Reference proteome</keyword>
<dbReference type="SUPFAM" id="SSF52540">
    <property type="entry name" value="P-loop containing nucleoside triphosphate hydrolases"/>
    <property type="match status" value="1"/>
</dbReference>
<dbReference type="PROSITE" id="PS00675">
    <property type="entry name" value="SIGMA54_INTERACT_1"/>
    <property type="match status" value="1"/>
</dbReference>
<evidence type="ECO:0000256" key="5">
    <source>
        <dbReference type="ARBA" id="ARBA00023163"/>
    </source>
</evidence>
<dbReference type="InterPro" id="IPR002078">
    <property type="entry name" value="Sigma_54_int"/>
</dbReference>
<feature type="modified residue" description="4-aspartylphosphate" evidence="6">
    <location>
        <position position="51"/>
    </location>
</feature>
<dbReference type="GO" id="GO:0006355">
    <property type="term" value="P:regulation of DNA-templated transcription"/>
    <property type="evidence" value="ECO:0007669"/>
    <property type="project" value="InterPro"/>
</dbReference>
<proteinExistence type="predicted"/>
<evidence type="ECO:0000256" key="4">
    <source>
        <dbReference type="ARBA" id="ARBA00023125"/>
    </source>
</evidence>
<dbReference type="SUPFAM" id="SSF46689">
    <property type="entry name" value="Homeodomain-like"/>
    <property type="match status" value="1"/>
</dbReference>
<gene>
    <name evidence="9" type="ORF">SAMN02746065_111101</name>
</gene>
<dbReference type="PROSITE" id="PS50110">
    <property type="entry name" value="RESPONSE_REGULATORY"/>
    <property type="match status" value="1"/>
</dbReference>
<dbReference type="Pfam" id="PF25601">
    <property type="entry name" value="AAA_lid_14"/>
    <property type="match status" value="1"/>
</dbReference>
<dbReference type="SUPFAM" id="SSF52172">
    <property type="entry name" value="CheY-like"/>
    <property type="match status" value="1"/>
</dbReference>
<dbReference type="InterPro" id="IPR003593">
    <property type="entry name" value="AAA+_ATPase"/>
</dbReference>
<dbReference type="InterPro" id="IPR025944">
    <property type="entry name" value="Sigma_54_int_dom_CS"/>
</dbReference>
<evidence type="ECO:0000313" key="9">
    <source>
        <dbReference type="EMBL" id="SMC82638.1"/>
    </source>
</evidence>
<name>A0A1W2CD96_9BACT</name>